<gene>
    <name evidence="2" type="ORF">BZM27_12550</name>
</gene>
<accession>A0A4R0XM41</accession>
<feature type="region of interest" description="Disordered" evidence="1">
    <location>
        <begin position="111"/>
        <end position="170"/>
    </location>
</feature>
<keyword evidence="3" id="KW-1185">Reference proteome</keyword>
<sequence>MRSPCQGETIMSRIRTVKPELFAHEELYDAEKETGLPLRLAFIGLFTVADREGRFRYKPRTLKKDVMPYDEVDFERVLDALITRGFLVRYTSATGEALALIPTFTRHQHVNVKEPPSSLPSPEFDEPPESPADKGSARDGDASATRELPRAHLGTGTGKGTKDKTNDDDTRSLDAAAVSVAIIGWERSRKKAARGVSPSHPTVIELAALGVSLDELRAAYDDAVANRQASDDPTPVNAGFVRTFVEKRRRPPAHGCSAIAGRTDAGISRRASELGVVARPGESFDALRERV</sequence>
<protein>
    <submittedName>
        <fullName evidence="2">Uncharacterized protein</fullName>
    </submittedName>
</protein>
<evidence type="ECO:0000313" key="3">
    <source>
        <dbReference type="Proteomes" id="UP000294200"/>
    </source>
</evidence>
<evidence type="ECO:0000256" key="1">
    <source>
        <dbReference type="SAM" id="MobiDB-lite"/>
    </source>
</evidence>
<feature type="compositionally biased region" description="Basic and acidic residues" evidence="1">
    <location>
        <begin position="131"/>
        <end position="141"/>
    </location>
</feature>
<dbReference type="Proteomes" id="UP000294200">
    <property type="component" value="Unassembled WGS sequence"/>
</dbReference>
<dbReference type="EMBL" id="MWML01000036">
    <property type="protein sequence ID" value="TCG08359.1"/>
    <property type="molecule type" value="Genomic_DNA"/>
</dbReference>
<evidence type="ECO:0000313" key="2">
    <source>
        <dbReference type="EMBL" id="TCG08359.1"/>
    </source>
</evidence>
<feature type="compositionally biased region" description="Basic and acidic residues" evidence="1">
    <location>
        <begin position="160"/>
        <end position="170"/>
    </location>
</feature>
<dbReference type="AlphaFoldDB" id="A0A4R0XM41"/>
<proteinExistence type="predicted"/>
<name>A0A4R0XM41_9BURK</name>
<organism evidence="2 3">
    <name type="scientific">Paraburkholderia steynii</name>
    <dbReference type="NCBI Taxonomy" id="1245441"/>
    <lineage>
        <taxon>Bacteria</taxon>
        <taxon>Pseudomonadati</taxon>
        <taxon>Pseudomonadota</taxon>
        <taxon>Betaproteobacteria</taxon>
        <taxon>Burkholderiales</taxon>
        <taxon>Burkholderiaceae</taxon>
        <taxon>Paraburkholderia</taxon>
    </lineage>
</organism>
<reference evidence="2 3" key="1">
    <citation type="submission" date="2017-02" db="EMBL/GenBank/DDBJ databases">
        <title>Paraburkholderia sophoroidis sp. nov. and Paraburkholderia steynii sp. nov. rhizobial symbionts of the fynbos legume Hypocalyptus sophoroides.</title>
        <authorList>
            <person name="Steenkamp E.T."/>
            <person name="Beukes C.W."/>
            <person name="Van Zyl E."/>
            <person name="Avontuur J."/>
            <person name="Chan W.Y."/>
            <person name="Hassen A."/>
            <person name="Palmer M."/>
            <person name="Mthombeni L."/>
            <person name="Phalane F."/>
            <person name="Sereme K."/>
            <person name="Venter S.N."/>
        </authorList>
    </citation>
    <scope>NUCLEOTIDE SEQUENCE [LARGE SCALE GENOMIC DNA]</scope>
    <source>
        <strain evidence="2 3">HC1.1ba</strain>
    </source>
</reference>
<comment type="caution">
    <text evidence="2">The sequence shown here is derived from an EMBL/GenBank/DDBJ whole genome shotgun (WGS) entry which is preliminary data.</text>
</comment>